<organism evidence="2 3">
    <name type="scientific">Strigomonas culicis</name>
    <dbReference type="NCBI Taxonomy" id="28005"/>
    <lineage>
        <taxon>Eukaryota</taxon>
        <taxon>Discoba</taxon>
        <taxon>Euglenozoa</taxon>
        <taxon>Kinetoplastea</taxon>
        <taxon>Metakinetoplastina</taxon>
        <taxon>Trypanosomatida</taxon>
        <taxon>Trypanosomatidae</taxon>
        <taxon>Strigomonadinae</taxon>
        <taxon>Strigomonas</taxon>
    </lineage>
</organism>
<feature type="domain" description="Tyrosine specific protein phosphatases" evidence="1">
    <location>
        <begin position="122"/>
        <end position="162"/>
    </location>
</feature>
<evidence type="ECO:0000259" key="1">
    <source>
        <dbReference type="PROSITE" id="PS50056"/>
    </source>
</evidence>
<protein>
    <submittedName>
        <fullName evidence="2">Protein-tyrosine phosphatase</fullName>
    </submittedName>
</protein>
<reference evidence="2 3" key="1">
    <citation type="journal article" date="2013" name="PLoS ONE">
        <title>Predicting the Proteins of Angomonas deanei, Strigomonas culicis and Their Respective Endosymbionts Reveals New Aspects of the Trypanosomatidae Family.</title>
        <authorList>
            <person name="Motta M.C."/>
            <person name="Martins A.C."/>
            <person name="de Souza S.S."/>
            <person name="Catta-Preta C.M."/>
            <person name="Silva R."/>
            <person name="Klein C.C."/>
            <person name="de Almeida L.G."/>
            <person name="de Lima Cunha O."/>
            <person name="Ciapina L.P."/>
            <person name="Brocchi M."/>
            <person name="Colabardini A.C."/>
            <person name="de Araujo Lima B."/>
            <person name="Machado C.R."/>
            <person name="de Almeida Soares C.M."/>
            <person name="Probst C.M."/>
            <person name="de Menezes C.B."/>
            <person name="Thompson C.E."/>
            <person name="Bartholomeu D.C."/>
            <person name="Gradia D.F."/>
            <person name="Pavoni D.P."/>
            <person name="Grisard E.C."/>
            <person name="Fantinatti-Garboggini F."/>
            <person name="Marchini F.K."/>
            <person name="Rodrigues-Luiz G.F."/>
            <person name="Wagner G."/>
            <person name="Goldman G.H."/>
            <person name="Fietto J.L."/>
            <person name="Elias M.C."/>
            <person name="Goldman M.H."/>
            <person name="Sagot M.F."/>
            <person name="Pereira M."/>
            <person name="Stoco P.H."/>
            <person name="de Mendonca-Neto R.P."/>
            <person name="Teixeira S.M."/>
            <person name="Maciel T.E."/>
            <person name="de Oliveira Mendes T.A."/>
            <person name="Urmenyi T.P."/>
            <person name="de Souza W."/>
            <person name="Schenkman S."/>
            <person name="de Vasconcelos A.T."/>
        </authorList>
    </citation>
    <scope>NUCLEOTIDE SEQUENCE [LARGE SCALE GENOMIC DNA]</scope>
</reference>
<dbReference type="PANTHER" id="PTHR31126:SF1">
    <property type="entry name" value="TYROSINE SPECIFIC PROTEIN PHOSPHATASES DOMAIN-CONTAINING PROTEIN"/>
    <property type="match status" value="1"/>
</dbReference>
<dbReference type="PANTHER" id="PTHR31126">
    <property type="entry name" value="TYROSINE-PROTEIN PHOSPHATASE"/>
    <property type="match status" value="1"/>
</dbReference>
<dbReference type="Proteomes" id="UP000015354">
    <property type="component" value="Unassembled WGS sequence"/>
</dbReference>
<dbReference type="SUPFAM" id="SSF52799">
    <property type="entry name" value="(Phosphotyrosine protein) phosphatases II"/>
    <property type="match status" value="1"/>
</dbReference>
<dbReference type="PROSITE" id="PS00383">
    <property type="entry name" value="TYR_PHOSPHATASE_1"/>
    <property type="match status" value="1"/>
</dbReference>
<accession>S9UK85</accession>
<keyword evidence="3" id="KW-1185">Reference proteome</keyword>
<comment type="caution">
    <text evidence="2">The sequence shown here is derived from an EMBL/GenBank/DDBJ whole genome shotgun (WGS) entry which is preliminary data.</text>
</comment>
<sequence>MKPGTRIDLENTQNFRDLGGYKTLDGREVLYGGVFRSDTPSKIAKDKAHVLKTTYHLHRIVDFRGHDEALRAPYSFEGIKCVPLTIDTVHTFITSLSSTHGRAVEAADVRKASDRVCSTFLEDYARDLRKFFQVLLDAKGRAVMFHCTAGKDRTGIAAALLLSLLDVPKEDILADYLLSNEYLKCSIDDGSPHEVLGHPFTAEAVHELCSVHQSNLCHALRPAIEKYGSLKNYAKKKLSLSERDLNKLKEYYTRQGT</sequence>
<dbReference type="Pfam" id="PF13350">
    <property type="entry name" value="Y_phosphatase3"/>
    <property type="match status" value="1"/>
</dbReference>
<dbReference type="PROSITE" id="PS50056">
    <property type="entry name" value="TYR_PHOSPHATASE_2"/>
    <property type="match status" value="1"/>
</dbReference>
<dbReference type="InterPro" id="IPR000387">
    <property type="entry name" value="Tyr_Pase_dom"/>
</dbReference>
<name>S9UK85_9TRYP</name>
<dbReference type="InterPro" id="IPR016130">
    <property type="entry name" value="Tyr_Pase_AS"/>
</dbReference>
<dbReference type="Gene3D" id="3.90.190.10">
    <property type="entry name" value="Protein tyrosine phosphatase superfamily"/>
    <property type="match status" value="1"/>
</dbReference>
<dbReference type="EMBL" id="ATMH01004683">
    <property type="protein sequence ID" value="EPY29184.1"/>
    <property type="molecule type" value="Genomic_DNA"/>
</dbReference>
<dbReference type="GO" id="GO:0004721">
    <property type="term" value="F:phosphoprotein phosphatase activity"/>
    <property type="evidence" value="ECO:0007669"/>
    <property type="project" value="InterPro"/>
</dbReference>
<evidence type="ECO:0000313" key="3">
    <source>
        <dbReference type="Proteomes" id="UP000015354"/>
    </source>
</evidence>
<evidence type="ECO:0000313" key="2">
    <source>
        <dbReference type="EMBL" id="EPY29184.1"/>
    </source>
</evidence>
<gene>
    <name evidence="2" type="ORF">STCU_04683</name>
</gene>
<dbReference type="AlphaFoldDB" id="S9UK85"/>
<dbReference type="InterPro" id="IPR029021">
    <property type="entry name" value="Prot-tyrosine_phosphatase-like"/>
</dbReference>
<dbReference type="OrthoDB" id="9988524at2759"/>
<proteinExistence type="predicted"/>
<dbReference type="InterPro" id="IPR026893">
    <property type="entry name" value="Tyr/Ser_Pase_IphP-type"/>
</dbReference>